<dbReference type="Pfam" id="PF02613">
    <property type="entry name" value="Nitrate_red_del"/>
    <property type="match status" value="1"/>
</dbReference>
<dbReference type="AlphaFoldDB" id="A0A369P7P0"/>
<evidence type="ECO:0008006" key="4">
    <source>
        <dbReference type="Google" id="ProtNLM"/>
    </source>
</evidence>
<dbReference type="InterPro" id="IPR050289">
    <property type="entry name" value="TorD/DmsD_chaperones"/>
</dbReference>
<dbReference type="EMBL" id="PPUT01000001">
    <property type="protein sequence ID" value="RDC46888.1"/>
    <property type="molecule type" value="Genomic_DNA"/>
</dbReference>
<dbReference type="Gene3D" id="1.10.3480.10">
    <property type="entry name" value="TorD-like"/>
    <property type="match status" value="1"/>
</dbReference>
<reference evidence="2 3" key="1">
    <citation type="journal article" date="2018" name="Elife">
        <title>Discovery and characterization of a prevalent human gut bacterial enzyme sufficient for the inactivation of a family of plant toxins.</title>
        <authorList>
            <person name="Koppel N."/>
            <person name="Bisanz J.E."/>
            <person name="Pandelia M.E."/>
            <person name="Turnbaugh P.J."/>
            <person name="Balskus E.P."/>
        </authorList>
    </citation>
    <scope>NUCLEOTIDE SEQUENCE [LARGE SCALE GENOMIC DNA]</scope>
    <source>
        <strain evidence="2 3">OB21 GAM 11</strain>
    </source>
</reference>
<evidence type="ECO:0000256" key="1">
    <source>
        <dbReference type="ARBA" id="ARBA00023186"/>
    </source>
</evidence>
<dbReference type="PANTHER" id="PTHR34227:SF1">
    <property type="entry name" value="DIMETHYL SULFOXIDE REDUCTASE CHAPERONE-RELATED"/>
    <property type="match status" value="1"/>
</dbReference>
<sequence length="234" mass="25465">METLADALQARSCAYRLLAFFMALPTRDVADSVLAGSLRADVEEIADGANFDPEEARRVTEALDAENSFWQLDAEEALRALRLDYTMLFTNPEGAVVSPYEACFKGSDDFDSSGLTFISPTALDAERVYRQLGIKPSGHSNESADHMGVETEFLGLVYEQLAGAVDDSGDEERQRLATILEDFDRGHFLKWGAAFFSRVQNAAQTPVYRALGCLGVALAASERDVFAGCLAPCA</sequence>
<dbReference type="InterPro" id="IPR020945">
    <property type="entry name" value="DMSO/NO3_reduct_chaperone"/>
</dbReference>
<evidence type="ECO:0000313" key="3">
    <source>
        <dbReference type="Proteomes" id="UP000253805"/>
    </source>
</evidence>
<dbReference type="Proteomes" id="UP000253805">
    <property type="component" value="Unassembled WGS sequence"/>
</dbReference>
<gene>
    <name evidence="2" type="ORF">C1850_00075</name>
</gene>
<evidence type="ECO:0000313" key="2">
    <source>
        <dbReference type="EMBL" id="RDC46888.1"/>
    </source>
</evidence>
<proteinExistence type="predicted"/>
<accession>A0A369P7P0</accession>
<protein>
    <recommendedName>
        <fullName evidence="4">Molecular chaperone TorD</fullName>
    </recommendedName>
</protein>
<dbReference type="PANTHER" id="PTHR34227">
    <property type="entry name" value="CHAPERONE PROTEIN YCDY"/>
    <property type="match status" value="1"/>
</dbReference>
<dbReference type="InterPro" id="IPR036411">
    <property type="entry name" value="TorD-like_sf"/>
</dbReference>
<name>A0A369P7P0_9ACTN</name>
<organism evidence="2 3">
    <name type="scientific">Adlercreutzia equolifaciens subsp. celatus</name>
    <dbReference type="NCBI Taxonomy" id="394340"/>
    <lineage>
        <taxon>Bacteria</taxon>
        <taxon>Bacillati</taxon>
        <taxon>Actinomycetota</taxon>
        <taxon>Coriobacteriia</taxon>
        <taxon>Eggerthellales</taxon>
        <taxon>Eggerthellaceae</taxon>
        <taxon>Adlercreutzia</taxon>
    </lineage>
</organism>
<comment type="caution">
    <text evidence="2">The sequence shown here is derived from an EMBL/GenBank/DDBJ whole genome shotgun (WGS) entry which is preliminary data.</text>
</comment>
<keyword evidence="1" id="KW-0143">Chaperone</keyword>
<dbReference type="RefSeq" id="WP_114548138.1">
    <property type="nucleotide sequence ID" value="NZ_DBFWAD010000072.1"/>
</dbReference>
<dbReference type="SUPFAM" id="SSF89155">
    <property type="entry name" value="TorD-like"/>
    <property type="match status" value="1"/>
</dbReference>